<dbReference type="PANTHER" id="PTHR33525:SF5">
    <property type="entry name" value="TWO COMPONENT SIGNAL TRANSDUCTION SYSTEM RESPONSE REGULATOR"/>
    <property type="match status" value="1"/>
</dbReference>
<gene>
    <name evidence="2" type="ORF">AS859_03655</name>
</gene>
<organism evidence="2 3">
    <name type="scientific">Aliarcobacter cryaerophilus</name>
    <dbReference type="NCBI Taxonomy" id="28198"/>
    <lineage>
        <taxon>Bacteria</taxon>
        <taxon>Pseudomonadati</taxon>
        <taxon>Campylobacterota</taxon>
        <taxon>Epsilonproteobacteria</taxon>
        <taxon>Campylobacterales</taxon>
        <taxon>Arcobacteraceae</taxon>
        <taxon>Aliarcobacter</taxon>
    </lineage>
</organism>
<dbReference type="AlphaFoldDB" id="A0A1V9VCU6"/>
<dbReference type="SUPFAM" id="SSF109604">
    <property type="entry name" value="HD-domain/PDEase-like"/>
    <property type="match status" value="1"/>
</dbReference>
<comment type="caution">
    <text evidence="2">The sequence shown here is derived from an EMBL/GenBank/DDBJ whole genome shotgun (WGS) entry which is preliminary data.</text>
</comment>
<evidence type="ECO:0000313" key="2">
    <source>
        <dbReference type="EMBL" id="OQR41774.1"/>
    </source>
</evidence>
<dbReference type="Proteomes" id="UP000192599">
    <property type="component" value="Unassembled WGS sequence"/>
</dbReference>
<protein>
    <recommendedName>
        <fullName evidence="1">HDOD domain-containing protein</fullName>
    </recommendedName>
</protein>
<dbReference type="PROSITE" id="PS51833">
    <property type="entry name" value="HDOD"/>
    <property type="match status" value="1"/>
</dbReference>
<reference evidence="2 3" key="1">
    <citation type="submission" date="2017-04" db="EMBL/GenBank/DDBJ databases">
        <title>Accumulation and expression of multiple antibiotic resistance genes in Arcobacter cryaerophilus that thrives in sewage.</title>
        <authorList>
            <person name="Millar J.A."/>
            <person name="Raghavan R."/>
        </authorList>
    </citation>
    <scope>NUCLEOTIDE SEQUENCE [LARGE SCALE GENOMIC DNA]</scope>
    <source>
        <strain evidence="2 3">AZT-1</strain>
    </source>
</reference>
<dbReference type="Pfam" id="PF08668">
    <property type="entry name" value="HDOD"/>
    <property type="match status" value="1"/>
</dbReference>
<evidence type="ECO:0000313" key="3">
    <source>
        <dbReference type="Proteomes" id="UP000192599"/>
    </source>
</evidence>
<dbReference type="InterPro" id="IPR052340">
    <property type="entry name" value="RNase_Y/CdgJ"/>
</dbReference>
<sequence>MIKNFAKYLQNIPNLPEIIIELDSFRKSKNRNFKQLAMIIKNDKNLHLDILKIMDFQIFDFFNKPKNIQNFISITSLEFVCALATSLCFCRSIKTNLFSYAVTFDDFLYSNTLSMLIVEMWLKNSDKKLKDELLIPAFLQDLAKPLISKAISEHKLTEQFLSEINNSNMSKAEEKFIGFNAQRISSNILKNWGLSHNIIFPILFSKDLKNCPNEFRLKALILDIVTLVSNLREPLLESNIKKAINEIELFGLDSNGFITTISNINDNIKSNS</sequence>
<dbReference type="EMBL" id="LNTC01000028">
    <property type="protein sequence ID" value="OQR41774.1"/>
    <property type="molecule type" value="Genomic_DNA"/>
</dbReference>
<name>A0A1V9VCU6_9BACT</name>
<dbReference type="RefSeq" id="WP_081560468.1">
    <property type="nucleotide sequence ID" value="NZ_NERR01000001.1"/>
</dbReference>
<accession>A0A1V9VCU6</accession>
<evidence type="ECO:0000259" key="1">
    <source>
        <dbReference type="PROSITE" id="PS51833"/>
    </source>
</evidence>
<dbReference type="PANTHER" id="PTHR33525">
    <property type="match status" value="1"/>
</dbReference>
<dbReference type="InterPro" id="IPR013976">
    <property type="entry name" value="HDOD"/>
</dbReference>
<feature type="domain" description="HDOD" evidence="1">
    <location>
        <begin position="12"/>
        <end position="208"/>
    </location>
</feature>
<proteinExistence type="predicted"/>
<dbReference type="Gene3D" id="1.10.3210.10">
    <property type="entry name" value="Hypothetical protein af1432"/>
    <property type="match status" value="1"/>
</dbReference>